<dbReference type="AlphaFoldDB" id="I3EJL7"/>
<dbReference type="PROSITE" id="PS50082">
    <property type="entry name" value="WD_REPEATS_2"/>
    <property type="match status" value="6"/>
</dbReference>
<dbReference type="HOGENOM" id="CLU_000288_77_0_1"/>
<protein>
    <recommendedName>
        <fullName evidence="1">Polyadenylation factor subunit 2</fullName>
    </recommendedName>
</protein>
<dbReference type="PANTHER" id="PTHR22836:SF0">
    <property type="entry name" value="PRE-MRNA 3' END PROCESSING PROTEIN WDR33"/>
    <property type="match status" value="1"/>
</dbReference>
<dbReference type="PANTHER" id="PTHR22836">
    <property type="entry name" value="WD40 REPEAT PROTEIN"/>
    <property type="match status" value="1"/>
</dbReference>
<organism evidence="3 4">
    <name type="scientific">Nematocida parisii (strain ERTm3)</name>
    <name type="common">Nematode killer fungus</name>
    <dbReference type="NCBI Taxonomy" id="935791"/>
    <lineage>
        <taxon>Eukaryota</taxon>
        <taxon>Fungi</taxon>
        <taxon>Fungi incertae sedis</taxon>
        <taxon>Microsporidia</taxon>
        <taxon>Nematocida</taxon>
    </lineage>
</organism>
<dbReference type="InterPro" id="IPR036322">
    <property type="entry name" value="WD40_repeat_dom_sf"/>
</dbReference>
<dbReference type="PROSITE" id="PS50294">
    <property type="entry name" value="WD_REPEATS_REGION"/>
    <property type="match status" value="5"/>
</dbReference>
<keyword evidence="2" id="KW-0853">WD repeat</keyword>
<evidence type="ECO:0000256" key="2">
    <source>
        <dbReference type="PROSITE-ProRule" id="PRU00221"/>
    </source>
</evidence>
<dbReference type="EMBL" id="GL870876">
    <property type="protein sequence ID" value="EIJ89414.1"/>
    <property type="molecule type" value="Genomic_DNA"/>
</dbReference>
<gene>
    <name evidence="3" type="ORF">NEQG_00184</name>
</gene>
<name>I3EJL7_NEMP3</name>
<dbReference type="InterPro" id="IPR045245">
    <property type="entry name" value="Pfs2-like"/>
</dbReference>
<dbReference type="SMART" id="SM00320">
    <property type="entry name" value="WD40"/>
    <property type="match status" value="7"/>
</dbReference>
<sequence length="394" mass="44280">MDEDEGRGQRIVYDGKRMRKAIARRNVDYNGPLLKYKLEGRFGSVQKHPLYSIYVPPVTGACSLSNSLTVNLAHTSINKIRTPINTIRYAPNGRRLISGAATGEFTLWNGFSFNFETILQAHDSALRSMCWTPHGDYLLSGDQIGVVKYWQPSMNNLQLIEAHKEAVRDISFAPRGNKFCTASDDGTIKVFDFQTAKEERSLSGHGWDVRVGQWHKRHALIASGGKDNLVKLWDPRGKEITTLHIHKNTVLCLKWTNDGECILTGGKDQVIKMFNLRAMKEEFTHKGHQKEATALCVHPCLDSLFVSGGGEGSVYIWQKHNEYPVRVIPDAHQKTIWSMDFHPIGHTLATSSVDNTVKFWIRPRPTAEEGALDTVDSVDVEQERIPGVGSDLQE</sequence>
<dbReference type="InParanoid" id="I3EJL7"/>
<dbReference type="Proteomes" id="UP000002872">
    <property type="component" value="Unassembled WGS sequence"/>
</dbReference>
<dbReference type="OMA" id="HHWDVKS"/>
<dbReference type="FunCoup" id="I3EJL7">
    <property type="interactions" value="48"/>
</dbReference>
<dbReference type="OrthoDB" id="16717at2759"/>
<feature type="repeat" description="WD" evidence="2">
    <location>
        <begin position="119"/>
        <end position="151"/>
    </location>
</feature>
<feature type="repeat" description="WD" evidence="2">
    <location>
        <begin position="202"/>
        <end position="234"/>
    </location>
</feature>
<evidence type="ECO:0000256" key="1">
    <source>
        <dbReference type="ARBA" id="ARBA00026154"/>
    </source>
</evidence>
<reference evidence="3" key="1">
    <citation type="submission" date="2011-01" db="EMBL/GenBank/DDBJ databases">
        <title>The Genome Sequence of Nematocida parisii strain ERTm3.</title>
        <authorList>
            <consortium name="The Broad Institute Genome Sequencing Platform"/>
            <consortium name="The Broad Institute Genome Sequencing Center for Infectious Disease"/>
            <person name="Cuomo C."/>
            <person name="Troemel E."/>
            <person name="Young S.K."/>
            <person name="Zeng Q."/>
            <person name="Gargeya S."/>
            <person name="Fitzgerald M."/>
            <person name="Haas B."/>
            <person name="Abouelleil A."/>
            <person name="Alvarado L."/>
            <person name="Arachchi H.M."/>
            <person name="Berlin A."/>
            <person name="Chapman S.B."/>
            <person name="Gearin G."/>
            <person name="Goldberg J."/>
            <person name="Griggs A."/>
            <person name="Gujja S."/>
            <person name="Hansen M."/>
            <person name="Heiman D."/>
            <person name="Howarth C."/>
            <person name="Larimer J."/>
            <person name="Lui A."/>
            <person name="MacDonald P.J.P."/>
            <person name="McCowen C."/>
            <person name="Montmayeur A."/>
            <person name="Murphy C."/>
            <person name="Neiman D."/>
            <person name="Pearson M."/>
            <person name="Priest M."/>
            <person name="Roberts A."/>
            <person name="Saif S."/>
            <person name="Shea T."/>
            <person name="Sisk P."/>
            <person name="Stolte C."/>
            <person name="Sykes S."/>
            <person name="Wortman J."/>
            <person name="Nusbaum C."/>
            <person name="Birren B."/>
        </authorList>
    </citation>
    <scope>NUCLEOTIDE SEQUENCE</scope>
    <source>
        <strain evidence="3">ERTm3</strain>
    </source>
</reference>
<dbReference type="CDD" id="cd00200">
    <property type="entry name" value="WD40"/>
    <property type="match status" value="1"/>
</dbReference>
<feature type="repeat" description="WD" evidence="2">
    <location>
        <begin position="243"/>
        <end position="284"/>
    </location>
</feature>
<dbReference type="Pfam" id="PF00400">
    <property type="entry name" value="WD40"/>
    <property type="match status" value="6"/>
</dbReference>
<proteinExistence type="predicted"/>
<dbReference type="GO" id="GO:0005847">
    <property type="term" value="C:mRNA cleavage and polyadenylation specificity factor complex"/>
    <property type="evidence" value="ECO:0007669"/>
    <property type="project" value="TreeGrafter"/>
</dbReference>
<dbReference type="InterPro" id="IPR001680">
    <property type="entry name" value="WD40_rpt"/>
</dbReference>
<dbReference type="GO" id="GO:0031124">
    <property type="term" value="P:mRNA 3'-end processing"/>
    <property type="evidence" value="ECO:0007669"/>
    <property type="project" value="InterPro"/>
</dbReference>
<dbReference type="Gene3D" id="2.130.10.10">
    <property type="entry name" value="YVTN repeat-like/Quinoprotein amine dehydrogenase"/>
    <property type="match status" value="2"/>
</dbReference>
<feature type="repeat" description="WD" evidence="2">
    <location>
        <begin position="285"/>
        <end position="327"/>
    </location>
</feature>
<feature type="repeat" description="WD" evidence="2">
    <location>
        <begin position="160"/>
        <end position="201"/>
    </location>
</feature>
<evidence type="ECO:0000313" key="3">
    <source>
        <dbReference type="EMBL" id="EIJ89414.1"/>
    </source>
</evidence>
<dbReference type="InterPro" id="IPR015943">
    <property type="entry name" value="WD40/YVTN_repeat-like_dom_sf"/>
</dbReference>
<dbReference type="VEuPathDB" id="MicrosporidiaDB:NEQG_00184"/>
<dbReference type="SUPFAM" id="SSF50978">
    <property type="entry name" value="WD40 repeat-like"/>
    <property type="match status" value="1"/>
</dbReference>
<dbReference type="STRING" id="935791.I3EJL7"/>
<keyword evidence="4" id="KW-1185">Reference proteome</keyword>
<evidence type="ECO:0000313" key="4">
    <source>
        <dbReference type="Proteomes" id="UP000002872"/>
    </source>
</evidence>
<feature type="repeat" description="WD" evidence="2">
    <location>
        <begin position="329"/>
        <end position="360"/>
    </location>
</feature>
<accession>I3EJL7</accession>